<dbReference type="Gene3D" id="2.40.30.10">
    <property type="entry name" value="Translation factors"/>
    <property type="match status" value="1"/>
</dbReference>
<dbReference type="AlphaFoldDB" id="A0A1G2K4C5"/>
<dbReference type="Proteomes" id="UP000177392">
    <property type="component" value="Unassembled WGS sequence"/>
</dbReference>
<organism evidence="1 2">
    <name type="scientific">Candidatus Sungbacteria bacterium GWC2_49_10</name>
    <dbReference type="NCBI Taxonomy" id="1802263"/>
    <lineage>
        <taxon>Bacteria</taxon>
        <taxon>Candidatus Sungiibacteriota</taxon>
    </lineage>
</organism>
<reference evidence="1 2" key="1">
    <citation type="journal article" date="2016" name="Nat. Commun.">
        <title>Thousands of microbial genomes shed light on interconnected biogeochemical processes in an aquifer system.</title>
        <authorList>
            <person name="Anantharaman K."/>
            <person name="Brown C.T."/>
            <person name="Hug L.A."/>
            <person name="Sharon I."/>
            <person name="Castelle C.J."/>
            <person name="Probst A.J."/>
            <person name="Thomas B.C."/>
            <person name="Singh A."/>
            <person name="Wilkins M.J."/>
            <person name="Karaoz U."/>
            <person name="Brodie E.L."/>
            <person name="Williams K.H."/>
            <person name="Hubbard S.S."/>
            <person name="Banfield J.F."/>
        </authorList>
    </citation>
    <scope>NUCLEOTIDE SEQUENCE [LARGE SCALE GENOMIC DNA]</scope>
</reference>
<comment type="caution">
    <text evidence="1">The sequence shown here is derived from an EMBL/GenBank/DDBJ whole genome shotgun (WGS) entry which is preliminary data.</text>
</comment>
<evidence type="ECO:0000313" key="2">
    <source>
        <dbReference type="Proteomes" id="UP000177392"/>
    </source>
</evidence>
<dbReference type="InterPro" id="IPR009000">
    <property type="entry name" value="Transl_B-barrel_sf"/>
</dbReference>
<evidence type="ECO:0008006" key="3">
    <source>
        <dbReference type="Google" id="ProtNLM"/>
    </source>
</evidence>
<dbReference type="SUPFAM" id="SSF50447">
    <property type="entry name" value="Translation proteins"/>
    <property type="match status" value="1"/>
</dbReference>
<protein>
    <recommendedName>
        <fullName evidence="3">Translation elongation factor-like protein</fullName>
    </recommendedName>
</protein>
<evidence type="ECO:0000313" key="1">
    <source>
        <dbReference type="EMBL" id="OGZ93350.1"/>
    </source>
</evidence>
<dbReference type="EMBL" id="MHQB01000038">
    <property type="protein sequence ID" value="OGZ93350.1"/>
    <property type="molecule type" value="Genomic_DNA"/>
</dbReference>
<name>A0A1G2K4C5_9BACT</name>
<proteinExistence type="predicted"/>
<accession>A0A1G2K4C5</accession>
<sequence>MEEKEIGKVIHYFDKAGVAVVRLSGAVTTGDTIKFKRADDEFTETVSSMQVDHAQVASGKSGDEVAIKISQKTKEGVHVYKVGE</sequence>
<gene>
    <name evidence="1" type="ORF">A2131_00430</name>
</gene>